<reference evidence="5" key="1">
    <citation type="submission" date="2021-09" db="EMBL/GenBank/DDBJ databases">
        <title>A high-quality genome of the endoparasitic fungus Hirsutella rhossiliensis with a comparison of Hirsutella genomes reveals transposable elements contributing to genome size variation.</title>
        <authorList>
            <person name="Lin R."/>
            <person name="Jiao Y."/>
            <person name="Sun X."/>
            <person name="Ling J."/>
            <person name="Xie B."/>
            <person name="Cheng X."/>
        </authorList>
    </citation>
    <scope>NUCLEOTIDE SEQUENCE</scope>
    <source>
        <strain evidence="5">HR02</strain>
    </source>
</reference>
<keyword evidence="6" id="KW-1185">Reference proteome</keyword>
<dbReference type="InterPro" id="IPR021714">
    <property type="entry name" value="URB1_N"/>
</dbReference>
<evidence type="ECO:0000259" key="3">
    <source>
        <dbReference type="Pfam" id="PF16201"/>
    </source>
</evidence>
<feature type="region of interest" description="Disordered" evidence="1">
    <location>
        <begin position="369"/>
        <end position="394"/>
    </location>
</feature>
<dbReference type="AlphaFoldDB" id="A0A9P8MY56"/>
<proteinExistence type="predicted"/>
<accession>A0A9P8MY56</accession>
<dbReference type="OrthoDB" id="72892at2759"/>
<feature type="region of interest" description="Disordered" evidence="1">
    <location>
        <begin position="1"/>
        <end position="20"/>
    </location>
</feature>
<dbReference type="InterPro" id="IPR059018">
    <property type="entry name" value="HEAT_URB1"/>
</dbReference>
<dbReference type="PANTHER" id="PTHR13500">
    <property type="entry name" value="NUCLEOLAR PRERIBOSOMAL-ASSOCIATED PROTEIN 1"/>
    <property type="match status" value="1"/>
</dbReference>
<dbReference type="InterPro" id="IPR039844">
    <property type="entry name" value="URB1"/>
</dbReference>
<dbReference type="Pfam" id="PF16201">
    <property type="entry name" value="NopRA1"/>
    <property type="match status" value="1"/>
</dbReference>
<evidence type="ECO:0000313" key="6">
    <source>
        <dbReference type="Proteomes" id="UP000824596"/>
    </source>
</evidence>
<evidence type="ECO:0000313" key="5">
    <source>
        <dbReference type="EMBL" id="KAH0964493.1"/>
    </source>
</evidence>
<protein>
    <submittedName>
        <fullName evidence="5">Nucleolar pre-ribosomal-associated protein 1 domain-containing protein</fullName>
    </submittedName>
</protein>
<dbReference type="RefSeq" id="XP_044722006.1">
    <property type="nucleotide sequence ID" value="XM_044863392.1"/>
</dbReference>
<feature type="domain" description="URB1 C-terminal" evidence="3">
    <location>
        <begin position="912"/>
        <end position="1103"/>
    </location>
</feature>
<dbReference type="GeneID" id="68354050"/>
<dbReference type="InterPro" id="IPR032436">
    <property type="entry name" value="URB1_C"/>
</dbReference>
<feature type="domain" description="URB1 central HEAT repeat" evidence="4">
    <location>
        <begin position="649"/>
        <end position="837"/>
    </location>
</feature>
<dbReference type="Pfam" id="PF11707">
    <property type="entry name" value="Npa1"/>
    <property type="match status" value="1"/>
</dbReference>
<dbReference type="GO" id="GO:0000466">
    <property type="term" value="P:maturation of 5.8S rRNA from tricistronic rRNA transcript (SSU-rRNA, 5.8S rRNA, LSU-rRNA)"/>
    <property type="evidence" value="ECO:0007669"/>
    <property type="project" value="TreeGrafter"/>
</dbReference>
<feature type="domain" description="URB1 N-terminal" evidence="2">
    <location>
        <begin position="114"/>
        <end position="459"/>
    </location>
</feature>
<dbReference type="EMBL" id="JAIZPD010000004">
    <property type="protein sequence ID" value="KAH0964493.1"/>
    <property type="molecule type" value="Genomic_DNA"/>
</dbReference>
<evidence type="ECO:0000259" key="2">
    <source>
        <dbReference type="Pfam" id="PF11707"/>
    </source>
</evidence>
<dbReference type="GO" id="GO:0000463">
    <property type="term" value="P:maturation of LSU-rRNA from tricistronic rRNA transcript (SSU-rRNA, 5.8S rRNA, LSU-rRNA)"/>
    <property type="evidence" value="ECO:0007669"/>
    <property type="project" value="TreeGrafter"/>
</dbReference>
<evidence type="ECO:0000256" key="1">
    <source>
        <dbReference type="SAM" id="MobiDB-lite"/>
    </source>
</evidence>
<dbReference type="PANTHER" id="PTHR13500:SF0">
    <property type="entry name" value="NUCLEOLAR PRE-RIBOSOMAL-ASSOCIATED PROTEIN 1"/>
    <property type="match status" value="1"/>
</dbReference>
<dbReference type="GO" id="GO:0005730">
    <property type="term" value="C:nucleolus"/>
    <property type="evidence" value="ECO:0007669"/>
    <property type="project" value="TreeGrafter"/>
</dbReference>
<dbReference type="SUPFAM" id="SSF48371">
    <property type="entry name" value="ARM repeat"/>
    <property type="match status" value="1"/>
</dbReference>
<sequence>MPRCHPTLQKTDPANREMGKRASIGADGAAAYRKRQKIVHDAPAGEDVLSGDHLHQLIAFNQDLRQARHGLQSFKKLLDDALADNGDRKAKLAILQQYLDMVRPRDTGEDAIFLQDIMDTWSFAIQVNDDGVMSSVAVVLALLLRVVSDSLQLVPHGLGVCQTLLQERQLKSLSRNLSSEKGKGFIISPTLRLLREAVCLDGGAYAKRIVRARAHTFAYLSRNLELGHSGEGQEDSRKSSVRTHAVRFLLSCLKYLHSEGRKELLLQKELFSHLTYSIKSDPDYLILEILDALKLHVLMDSRIPREVKSRSFNIKTLLRFLALYTHMGSSEGTDEKDSISERAHQFLKYVCTTPGAGVLYPYKGLYPKESSDERSSHMPKRQGESRGGDAHDSRFDKGVPVFNFVLSEFAEKLRPWSSLKHSELLVAMFTAAPELISNYFYHNRSFTFEPKLSMTWIGYAAFLFDTISLPLSASFGDPVRFADSPPPTTVLLDNIIPPAINQKVLVRCLSPKSHLTSFFATRIIVAALEKLTIALRMHKSTSSRNRGSKWSEAARRLVDAFCQRIPDMKEVVRCYKDIPAENSLHKTLAGRLLHLYYNVIPQVALAAKFDVSPLFVHVLKGLHQNEYEPGIKALSIMELESLVSIASYSPGMRWFSKIEGLGGETSFSAFTALVHLLCCGDRDTPYRHLKNALADVAVENQLVSSASGLRPLLGALRCVVDQFGSGGVGAVWGFLDNCISRCAASPIKYLDQMESRTAEMKLESANPLSSLLTLAFVEQLPYATTSGEEKDIYSLTRFLSLYFNACHLWEGGHLLLNTLHQDVDHHLTSNKAKLACLGDADDVEALKTAEPSIDGDEVASWAVSGDHSALSESSLQEMLHAPCLDGGDTAVLTKWNSKSAEDLVDDGWAVGLVRLLLSEHTNIRKEALTSILKVAARVKDSSHEEKTQIWLLLSELAESSKAQVESGPVPSAFVAFTMHALDVLRSPLHPLYRKVNSFLTRSPVWSLEKLPLAHDILHGEPSEDDKYYSELAWLLGYLLDSLRTASDLSVFHKKKWLEKIFALGSNPYLRSGLRTRVLRIVYRATFIEAGSTTLVTRFGVLGWLDAQRASCEATGEAAAYEGLMRRVWETCDQERVTAWSNGGMEELVARAVGRRAASL</sequence>
<name>A0A9P8MY56_9HYPO</name>
<organism evidence="5 6">
    <name type="scientific">Hirsutella rhossiliensis</name>
    <dbReference type="NCBI Taxonomy" id="111463"/>
    <lineage>
        <taxon>Eukaryota</taxon>
        <taxon>Fungi</taxon>
        <taxon>Dikarya</taxon>
        <taxon>Ascomycota</taxon>
        <taxon>Pezizomycotina</taxon>
        <taxon>Sordariomycetes</taxon>
        <taxon>Hypocreomycetidae</taxon>
        <taxon>Hypocreales</taxon>
        <taxon>Ophiocordycipitaceae</taxon>
        <taxon>Hirsutella</taxon>
    </lineage>
</organism>
<gene>
    <name evidence="5" type="ORF">HRG_04921</name>
</gene>
<comment type="caution">
    <text evidence="5">The sequence shown here is derived from an EMBL/GenBank/DDBJ whole genome shotgun (WGS) entry which is preliminary data.</text>
</comment>
<dbReference type="InterPro" id="IPR016024">
    <property type="entry name" value="ARM-type_fold"/>
</dbReference>
<dbReference type="Proteomes" id="UP000824596">
    <property type="component" value="Unassembled WGS sequence"/>
</dbReference>
<evidence type="ECO:0000259" key="4">
    <source>
        <dbReference type="Pfam" id="PF26140"/>
    </source>
</evidence>
<dbReference type="Pfam" id="PF26140">
    <property type="entry name" value="HEAT_URB1"/>
    <property type="match status" value="1"/>
</dbReference>